<name>A0AAX2S463_HISSO</name>
<protein>
    <recommendedName>
        <fullName evidence="3">Mu-like prophage FluMu protein gp41</fullName>
    </recommendedName>
</protein>
<proteinExistence type="predicted"/>
<organism evidence="1 2">
    <name type="scientific">Histophilus somni</name>
    <name type="common">Haemophilus somnus</name>
    <dbReference type="NCBI Taxonomy" id="731"/>
    <lineage>
        <taxon>Bacteria</taxon>
        <taxon>Pseudomonadati</taxon>
        <taxon>Pseudomonadota</taxon>
        <taxon>Gammaproteobacteria</taxon>
        <taxon>Pasteurellales</taxon>
        <taxon>Pasteurellaceae</taxon>
        <taxon>Histophilus</taxon>
    </lineage>
</organism>
<dbReference type="InterPro" id="IPR056974">
    <property type="entry name" value="Tail_Gp41-like"/>
</dbReference>
<sequence>MELNLKKGLMLGDEPQTSVKLRELTTGDMLDAELAAERLVQDKDGNPVLLVSQTLFSYELLRRQIASIGDIQGPISLGQLRQLTPEDLALINAALSTQEQAKAQQVLDRGRLAATGEGV</sequence>
<dbReference type="AlphaFoldDB" id="A0AAX2S463"/>
<dbReference type="Pfam" id="PF23746">
    <property type="entry name" value="Gp41_Mu"/>
    <property type="match status" value="1"/>
</dbReference>
<gene>
    <name evidence="1" type="ORF">E2R48_00580</name>
</gene>
<evidence type="ECO:0000313" key="2">
    <source>
        <dbReference type="Proteomes" id="UP000297565"/>
    </source>
</evidence>
<dbReference type="Proteomes" id="UP000297565">
    <property type="component" value="Unassembled WGS sequence"/>
</dbReference>
<reference evidence="1 2" key="1">
    <citation type="submission" date="2019-03" db="EMBL/GenBank/DDBJ databases">
        <title>Horizontal Gene Transfer Machinery in Histophilus somni.</title>
        <authorList>
            <person name="Mostafa Nazari M."/>
            <person name="Liljebjelke K."/>
        </authorList>
    </citation>
    <scope>NUCLEOTIDE SEQUENCE [LARGE SCALE GENOMIC DNA]</scope>
    <source>
        <strain evidence="1 2">UOC-EPH-KLM-04</strain>
    </source>
</reference>
<accession>A0AAX2S463</accession>
<dbReference type="EMBL" id="SNRV01000001">
    <property type="protein sequence ID" value="TEW31390.1"/>
    <property type="molecule type" value="Genomic_DNA"/>
</dbReference>
<evidence type="ECO:0008006" key="3">
    <source>
        <dbReference type="Google" id="ProtNLM"/>
    </source>
</evidence>
<evidence type="ECO:0000313" key="1">
    <source>
        <dbReference type="EMBL" id="TEW31390.1"/>
    </source>
</evidence>
<comment type="caution">
    <text evidence="1">The sequence shown here is derived from an EMBL/GenBank/DDBJ whole genome shotgun (WGS) entry which is preliminary data.</text>
</comment>
<dbReference type="RefSeq" id="WP_134244375.1">
    <property type="nucleotide sequence ID" value="NZ_SNRV01000001.1"/>
</dbReference>